<evidence type="ECO:0000313" key="4">
    <source>
        <dbReference type="EMBL" id="MDC7225771.1"/>
    </source>
</evidence>
<evidence type="ECO:0000313" key="5">
    <source>
        <dbReference type="Proteomes" id="UP001221217"/>
    </source>
</evidence>
<gene>
    <name evidence="4" type="ORF">PQJ61_03280</name>
</gene>
<dbReference type="Proteomes" id="UP001221217">
    <property type="component" value="Unassembled WGS sequence"/>
</dbReference>
<dbReference type="PANTHER" id="PTHR30570">
    <property type="entry name" value="PERIPLASMIC PHOSPHATE BINDING COMPONENT OF PHOSPHATE ABC TRANSPORTER"/>
    <property type="match status" value="1"/>
</dbReference>
<comment type="caution">
    <text evidence="4">The sequence shown here is derived from an EMBL/GenBank/DDBJ whole genome shotgun (WGS) entry which is preliminary data.</text>
</comment>
<accession>A0AAJ1IGG8</accession>
<dbReference type="SUPFAM" id="SSF53850">
    <property type="entry name" value="Periplasmic binding protein-like II"/>
    <property type="match status" value="1"/>
</dbReference>
<dbReference type="InterPro" id="IPR050811">
    <property type="entry name" value="Phosphate_ABC_transporter"/>
</dbReference>
<feature type="domain" description="PBP" evidence="3">
    <location>
        <begin position="31"/>
        <end position="265"/>
    </location>
</feature>
<dbReference type="Gene3D" id="3.40.190.10">
    <property type="entry name" value="Periplasmic binding protein-like II"/>
    <property type="match status" value="2"/>
</dbReference>
<organism evidence="4 5">
    <name type="scientific">Candidatus Thalassospirochaeta sargassi</name>
    <dbReference type="NCBI Taxonomy" id="3119039"/>
    <lineage>
        <taxon>Bacteria</taxon>
        <taxon>Pseudomonadati</taxon>
        <taxon>Spirochaetota</taxon>
        <taxon>Spirochaetia</taxon>
        <taxon>Spirochaetales</taxon>
        <taxon>Spirochaetaceae</taxon>
        <taxon>Candidatus Thalassospirochaeta</taxon>
    </lineage>
</organism>
<keyword evidence="1 2" id="KW-0732">Signal</keyword>
<dbReference type="CDD" id="cd13653">
    <property type="entry name" value="PBP2_phosphate_like_1"/>
    <property type="match status" value="1"/>
</dbReference>
<sequence length="279" mass="29602">MKKIIAIMIVLSVMTAVFVFAGGQQEVKVDSYAMGGSTTLEPIIRSAIEAYEDIHADVRLSYEAQGSSVGVQGAIDEVYVLGGASRELKGDEPANGAVATPIALDGIAVVANNSVLVDNLTKEQVAGIYKGDITNWSEVGGADKDIIVINRDEASGTRVAFWELTIKSVYDKTTEFIKDAITVESNGDMVTKVGSTPDSIGYCGFGYLDKAVSSGAKTLLVNGIEASVDNVLKGEFPISRKLNVITKDEPTGFAAEFIEFLLSDEGQTIVDDEGFISLP</sequence>
<dbReference type="Pfam" id="PF12849">
    <property type="entry name" value="PBP_like_2"/>
    <property type="match status" value="1"/>
</dbReference>
<evidence type="ECO:0000259" key="3">
    <source>
        <dbReference type="Pfam" id="PF12849"/>
    </source>
</evidence>
<dbReference type="InterPro" id="IPR024370">
    <property type="entry name" value="PBP_domain"/>
</dbReference>
<evidence type="ECO:0000256" key="1">
    <source>
        <dbReference type="ARBA" id="ARBA00022729"/>
    </source>
</evidence>
<dbReference type="EMBL" id="JAQQAL010000009">
    <property type="protein sequence ID" value="MDC7225771.1"/>
    <property type="molecule type" value="Genomic_DNA"/>
</dbReference>
<feature type="signal peptide" evidence="2">
    <location>
        <begin position="1"/>
        <end position="21"/>
    </location>
</feature>
<dbReference type="AlphaFoldDB" id="A0AAJ1IGG8"/>
<dbReference type="PANTHER" id="PTHR30570:SF1">
    <property type="entry name" value="PHOSPHATE-BINDING PROTEIN PSTS"/>
    <property type="match status" value="1"/>
</dbReference>
<protein>
    <submittedName>
        <fullName evidence="4">Phosphate ABC transporter substrate-binding protein</fullName>
    </submittedName>
</protein>
<evidence type="ECO:0000256" key="2">
    <source>
        <dbReference type="SAM" id="SignalP"/>
    </source>
</evidence>
<name>A0AAJ1IGG8_9SPIO</name>
<feature type="chain" id="PRO_5042554117" evidence="2">
    <location>
        <begin position="22"/>
        <end position="279"/>
    </location>
</feature>
<reference evidence="4 5" key="1">
    <citation type="submission" date="2022-12" db="EMBL/GenBank/DDBJ databases">
        <title>Metagenome assembled genome from gulf of manar.</title>
        <authorList>
            <person name="Kohli P."/>
            <person name="Pk S."/>
            <person name="Venkata Ramana C."/>
            <person name="Sasikala C."/>
        </authorList>
    </citation>
    <scope>NUCLEOTIDE SEQUENCE [LARGE SCALE GENOMIC DNA]</scope>
    <source>
        <strain evidence="4">JB008</strain>
    </source>
</reference>
<proteinExistence type="predicted"/>